<dbReference type="InterPro" id="IPR046911">
    <property type="entry name" value="ABC-3C_CTD9"/>
</dbReference>
<sequence length="188" mass="20902">MASTSVTLRDNNAEGDIAGGDIIKNYNAAREPTAMSRLVARYRAEAASDKVLSEWTEKLEHFLSNETSPDIRSLEEKMRAAGRSDLLLTALGRKQSAYKAIMRQQGSKSAQTIYSFLMAEIVVNFEHSVLPLVQDGATRDIVDAAMLDKVITPALRMLEENPLELDKLDIQGLVYFLAGNCYIRWDAC</sequence>
<evidence type="ECO:0000259" key="1">
    <source>
        <dbReference type="Pfam" id="PF20285"/>
    </source>
</evidence>
<keyword evidence="3" id="KW-1185">Reference proteome</keyword>
<dbReference type="Pfam" id="PF20285">
    <property type="entry name" value="CTD9"/>
    <property type="match status" value="1"/>
</dbReference>
<organism evidence="2 3">
    <name type="scientific">Burkholderia plantarii</name>
    <dbReference type="NCBI Taxonomy" id="41899"/>
    <lineage>
        <taxon>Bacteria</taxon>
        <taxon>Pseudomonadati</taxon>
        <taxon>Pseudomonadota</taxon>
        <taxon>Betaproteobacteria</taxon>
        <taxon>Burkholderiales</taxon>
        <taxon>Burkholderiaceae</taxon>
        <taxon>Burkholderia</taxon>
    </lineage>
</organism>
<feature type="domain" description="ABC-three component systems C-terminal" evidence="1">
    <location>
        <begin position="73"/>
        <end position="185"/>
    </location>
</feature>
<protein>
    <recommendedName>
        <fullName evidence="1">ABC-three component systems C-terminal domain-containing protein</fullName>
    </recommendedName>
</protein>
<reference evidence="2 3" key="2">
    <citation type="journal article" date="2016" name="Appl. Microbiol. Biotechnol.">
        <title>Mutations improving production and secretion of extracellular lipase by Burkholderia glumae PG1.</title>
        <authorList>
            <person name="Knapp A."/>
            <person name="Voget S."/>
            <person name="Gao R."/>
            <person name="Zaburannyi N."/>
            <person name="Krysciak D."/>
            <person name="Breuer M."/>
            <person name="Hauer B."/>
            <person name="Streit W.R."/>
            <person name="Muller R."/>
            <person name="Daniel R."/>
            <person name="Jaeger K.E."/>
        </authorList>
    </citation>
    <scope>NUCLEOTIDE SEQUENCE [LARGE SCALE GENOMIC DNA]</scope>
    <source>
        <strain evidence="2 3">PG1</strain>
    </source>
</reference>
<dbReference type="RefSeq" id="WP_123863561.1">
    <property type="nucleotide sequence ID" value="NZ_CP002580.1"/>
</dbReference>
<dbReference type="HOGENOM" id="CLU_116771_0_0_4"/>
<evidence type="ECO:0000313" key="2">
    <source>
        <dbReference type="EMBL" id="AJK47374.1"/>
    </source>
</evidence>
<accession>A0A0B6RZ25</accession>
<gene>
    <name evidence="2" type="ORF">BGL_1c28970</name>
</gene>
<name>A0A0B6RZ25_BURPL</name>
<reference evidence="3" key="1">
    <citation type="submission" date="2011-03" db="EMBL/GenBank/DDBJ databases">
        <authorList>
            <person name="Voget S."/>
            <person name="Streit W.R."/>
            <person name="Jaeger K.E."/>
            <person name="Daniel R."/>
        </authorList>
    </citation>
    <scope>NUCLEOTIDE SEQUENCE [LARGE SCALE GENOMIC DNA]</scope>
    <source>
        <strain evidence="3">PG1</strain>
    </source>
</reference>
<dbReference type="AlphaFoldDB" id="A0A0B6RZ25"/>
<dbReference type="EMBL" id="CP002580">
    <property type="protein sequence ID" value="AJK47374.1"/>
    <property type="molecule type" value="Genomic_DNA"/>
</dbReference>
<evidence type="ECO:0000313" key="3">
    <source>
        <dbReference type="Proteomes" id="UP000031838"/>
    </source>
</evidence>
<dbReference type="Proteomes" id="UP000031838">
    <property type="component" value="Chromosome 1"/>
</dbReference>
<dbReference type="KEGG" id="bgp:BGL_1c28970"/>
<proteinExistence type="predicted"/>